<name>A0AAV4MGI1_CAEEX</name>
<evidence type="ECO:0000313" key="2">
    <source>
        <dbReference type="Proteomes" id="UP001054945"/>
    </source>
</evidence>
<reference evidence="1 2" key="1">
    <citation type="submission" date="2021-06" db="EMBL/GenBank/DDBJ databases">
        <title>Caerostris extrusa draft genome.</title>
        <authorList>
            <person name="Kono N."/>
            <person name="Arakawa K."/>
        </authorList>
    </citation>
    <scope>NUCLEOTIDE SEQUENCE [LARGE SCALE GENOMIC DNA]</scope>
</reference>
<proteinExistence type="predicted"/>
<keyword evidence="2" id="KW-1185">Reference proteome</keyword>
<dbReference type="EMBL" id="BPLR01019708">
    <property type="protein sequence ID" value="GIX70998.1"/>
    <property type="molecule type" value="Genomic_DNA"/>
</dbReference>
<evidence type="ECO:0000313" key="1">
    <source>
        <dbReference type="EMBL" id="GIX70998.1"/>
    </source>
</evidence>
<dbReference type="Proteomes" id="UP001054945">
    <property type="component" value="Unassembled WGS sequence"/>
</dbReference>
<gene>
    <name evidence="1" type="ORF">CEXT_458951</name>
</gene>
<protein>
    <submittedName>
        <fullName evidence="1">Uncharacterized protein</fullName>
    </submittedName>
</protein>
<organism evidence="1 2">
    <name type="scientific">Caerostris extrusa</name>
    <name type="common">Bark spider</name>
    <name type="synonym">Caerostris bankana</name>
    <dbReference type="NCBI Taxonomy" id="172846"/>
    <lineage>
        <taxon>Eukaryota</taxon>
        <taxon>Metazoa</taxon>
        <taxon>Ecdysozoa</taxon>
        <taxon>Arthropoda</taxon>
        <taxon>Chelicerata</taxon>
        <taxon>Arachnida</taxon>
        <taxon>Araneae</taxon>
        <taxon>Araneomorphae</taxon>
        <taxon>Entelegynae</taxon>
        <taxon>Araneoidea</taxon>
        <taxon>Araneidae</taxon>
        <taxon>Caerostris</taxon>
    </lineage>
</organism>
<comment type="caution">
    <text evidence="1">The sequence shown here is derived from an EMBL/GenBank/DDBJ whole genome shotgun (WGS) entry which is preliminary data.</text>
</comment>
<accession>A0AAV4MGI1</accession>
<dbReference type="AlphaFoldDB" id="A0AAV4MGI1"/>
<sequence length="111" mass="12731">MYNYAAMDMHIMRNTMFESSNDVDREAVYILDPPITIPASLTMTTFAALHTKNINIPKRNCVEGAPVFVVIALLFPAKEAFISRRSIRTYYKKGSKIPYIQKMMLFQLCAM</sequence>